<evidence type="ECO:0008006" key="9">
    <source>
        <dbReference type="Google" id="ProtNLM"/>
    </source>
</evidence>
<feature type="region of interest" description="Disordered" evidence="5">
    <location>
        <begin position="1284"/>
        <end position="1318"/>
    </location>
</feature>
<dbReference type="Pfam" id="PF01544">
    <property type="entry name" value="CorA"/>
    <property type="match status" value="1"/>
</dbReference>
<feature type="compositionally biased region" description="Polar residues" evidence="5">
    <location>
        <begin position="204"/>
        <end position="215"/>
    </location>
</feature>
<organism evidence="7 8">
    <name type="scientific">Neurospora crassa (strain ATCC 24698 / 74-OR23-1A / CBS 708.71 / DSM 1257 / FGSC 987)</name>
    <dbReference type="NCBI Taxonomy" id="367110"/>
    <lineage>
        <taxon>Eukaryota</taxon>
        <taxon>Fungi</taxon>
        <taxon>Dikarya</taxon>
        <taxon>Ascomycota</taxon>
        <taxon>Pezizomycotina</taxon>
        <taxon>Sordariomycetes</taxon>
        <taxon>Sordariomycetidae</taxon>
        <taxon>Sordariales</taxon>
        <taxon>Sordariaceae</taxon>
        <taxon>Neurospora</taxon>
    </lineage>
</organism>
<evidence type="ECO:0000313" key="8">
    <source>
        <dbReference type="Proteomes" id="UP000001805"/>
    </source>
</evidence>
<dbReference type="KEGG" id="ncr:NCU05502"/>
<dbReference type="InParanoid" id="Q7S6T7"/>
<feature type="region of interest" description="Disordered" evidence="5">
    <location>
        <begin position="1336"/>
        <end position="1542"/>
    </location>
</feature>
<evidence type="ECO:0000256" key="6">
    <source>
        <dbReference type="SAM" id="Phobius"/>
    </source>
</evidence>
<reference evidence="7 8" key="1">
    <citation type="journal article" date="2003" name="Nature">
        <title>The genome sequence of the filamentous fungus Neurospora crassa.</title>
        <authorList>
            <person name="Galagan J.E."/>
            <person name="Calvo S.E."/>
            <person name="Borkovich K.A."/>
            <person name="Selker E.U."/>
            <person name="Read N.D."/>
            <person name="Jaffe D."/>
            <person name="FitzHugh W."/>
            <person name="Ma L.J."/>
            <person name="Smirnov S."/>
            <person name="Purcell S."/>
            <person name="Rehman B."/>
            <person name="Elkins T."/>
            <person name="Engels R."/>
            <person name="Wang S."/>
            <person name="Nielsen C.B."/>
            <person name="Butler J."/>
            <person name="Endrizzi M."/>
            <person name="Qui D."/>
            <person name="Ianakiev P."/>
            <person name="Bell-Pedersen D."/>
            <person name="Nelson M.A."/>
            <person name="Werner-Washburne M."/>
            <person name="Selitrennikoff C.P."/>
            <person name="Kinsey J.A."/>
            <person name="Braun E.L."/>
            <person name="Zelter A."/>
            <person name="Schulte U."/>
            <person name="Kothe G.O."/>
            <person name="Jedd G."/>
            <person name="Mewes W."/>
            <person name="Staben C."/>
            <person name="Marcotte E."/>
            <person name="Greenberg D."/>
            <person name="Roy A."/>
            <person name="Foley K."/>
            <person name="Naylor J."/>
            <person name="Stange-Thomann N."/>
            <person name="Barrett R."/>
            <person name="Gnerre S."/>
            <person name="Kamal M."/>
            <person name="Kamvysselis M."/>
            <person name="Mauceli E."/>
            <person name="Bielke C."/>
            <person name="Rudd S."/>
            <person name="Frishman D."/>
            <person name="Krystofova S."/>
            <person name="Rasmussen C."/>
            <person name="Metzenberg R.L."/>
            <person name="Perkins D.D."/>
            <person name="Kroken S."/>
            <person name="Cogoni C."/>
            <person name="Macino G."/>
            <person name="Catcheside D."/>
            <person name="Li W."/>
            <person name="Pratt R.J."/>
            <person name="Osmani S.A."/>
            <person name="DeSouza C.P."/>
            <person name="Glass L."/>
            <person name="Orbach M.J."/>
            <person name="Berglund J.A."/>
            <person name="Voelker R."/>
            <person name="Yarden O."/>
            <person name="Plamann M."/>
            <person name="Seiler S."/>
            <person name="Dunlap J."/>
            <person name="Radford A."/>
            <person name="Aramayo R."/>
            <person name="Natvig D.O."/>
            <person name="Alex L.A."/>
            <person name="Mannhaupt G."/>
            <person name="Ebbole D.J."/>
            <person name="Freitag M."/>
            <person name="Paulsen I."/>
            <person name="Sachs M.S."/>
            <person name="Lander E.S."/>
            <person name="Nusbaum C."/>
            <person name="Birren B."/>
        </authorList>
    </citation>
    <scope>NUCLEOTIDE SEQUENCE [LARGE SCALE GENOMIC DNA]</scope>
    <source>
        <strain evidence="8">ATCC 24698 / 74-OR23-1A / CBS 708.71 / DSM 1257 / FGSC 987</strain>
    </source>
</reference>
<name>Q7S6T7_NEUCR</name>
<feature type="region of interest" description="Disordered" evidence="5">
    <location>
        <begin position="159"/>
        <end position="256"/>
    </location>
</feature>
<feature type="region of interest" description="Disordered" evidence="5">
    <location>
        <begin position="289"/>
        <end position="316"/>
    </location>
</feature>
<dbReference type="PANTHER" id="PTHR46494:SF3">
    <property type="entry name" value="ZINC TRANSPORT PROTEIN ZNTB"/>
    <property type="match status" value="1"/>
</dbReference>
<dbReference type="EMBL" id="CM002241">
    <property type="protein sequence ID" value="EAA31228.3"/>
    <property type="molecule type" value="Genomic_DNA"/>
</dbReference>
<feature type="compositionally biased region" description="Basic and acidic residues" evidence="5">
    <location>
        <begin position="185"/>
        <end position="201"/>
    </location>
</feature>
<dbReference type="Gene3D" id="1.20.58.340">
    <property type="entry name" value="Magnesium transport protein CorA, transmembrane region"/>
    <property type="match status" value="1"/>
</dbReference>
<feature type="compositionally biased region" description="Pro residues" evidence="5">
    <location>
        <begin position="1287"/>
        <end position="1308"/>
    </location>
</feature>
<feature type="compositionally biased region" description="Low complexity" evidence="5">
    <location>
        <begin position="680"/>
        <end position="691"/>
    </location>
</feature>
<keyword evidence="8" id="KW-1185">Reference proteome</keyword>
<dbReference type="InterPro" id="IPR045863">
    <property type="entry name" value="CorA_TM1_TM2"/>
</dbReference>
<feature type="region of interest" description="Disordered" evidence="5">
    <location>
        <begin position="1249"/>
        <end position="1268"/>
    </location>
</feature>
<dbReference type="STRING" id="367110.Q7S6T7"/>
<dbReference type="GO" id="GO:0046873">
    <property type="term" value="F:metal ion transmembrane transporter activity"/>
    <property type="evidence" value="ECO:0007669"/>
    <property type="project" value="InterPro"/>
</dbReference>
<accession>Q7S6T7</accession>
<feature type="compositionally biased region" description="Gly residues" evidence="5">
    <location>
        <begin position="1462"/>
        <end position="1480"/>
    </location>
</feature>
<feature type="transmembrane region" description="Helical" evidence="6">
    <location>
        <begin position="1148"/>
        <end position="1172"/>
    </location>
</feature>
<feature type="transmembrane region" description="Helical" evidence="6">
    <location>
        <begin position="1184"/>
        <end position="1204"/>
    </location>
</feature>
<dbReference type="GeneID" id="3876618"/>
<evidence type="ECO:0000256" key="3">
    <source>
        <dbReference type="ARBA" id="ARBA00022989"/>
    </source>
</evidence>
<evidence type="ECO:0000256" key="1">
    <source>
        <dbReference type="ARBA" id="ARBA00004651"/>
    </source>
</evidence>
<keyword evidence="3 6" id="KW-1133">Transmembrane helix</keyword>
<dbReference type="OrthoDB" id="5286874at2759"/>
<dbReference type="RefSeq" id="XP_960464.3">
    <property type="nucleotide sequence ID" value="XM_955371.3"/>
</dbReference>
<dbReference type="GO" id="GO:0005886">
    <property type="term" value="C:plasma membrane"/>
    <property type="evidence" value="ECO:0007669"/>
    <property type="project" value="UniProtKB-SubCell"/>
</dbReference>
<comment type="subcellular location">
    <subcellularLocation>
        <location evidence="1">Cell membrane</location>
        <topology evidence="1">Multi-pass membrane protein</topology>
    </subcellularLocation>
</comment>
<evidence type="ECO:0000313" key="7">
    <source>
        <dbReference type="EMBL" id="EAA31228.3"/>
    </source>
</evidence>
<feature type="compositionally biased region" description="Polar residues" evidence="5">
    <location>
        <begin position="642"/>
        <end position="651"/>
    </location>
</feature>
<evidence type="ECO:0000256" key="4">
    <source>
        <dbReference type="ARBA" id="ARBA00023136"/>
    </source>
</evidence>
<protein>
    <recommendedName>
        <fullName evidence="9">Mg2+ transporter</fullName>
    </recommendedName>
</protein>
<feature type="compositionally biased region" description="Gly residues" evidence="5">
    <location>
        <begin position="1396"/>
        <end position="1410"/>
    </location>
</feature>
<evidence type="ECO:0000256" key="2">
    <source>
        <dbReference type="ARBA" id="ARBA00022692"/>
    </source>
</evidence>
<sequence>MSQPPPAPGPRDEDAPTWSLPPRRSHTFPEQPHQQQQQQQQQTFDDSSQPARAPSWPREAPQPAYPPSSGYNSYMMPYSVPYYPIHQPPVAYPPPSVPTGATRAAHQVHFEPYTEYIQPGQQRPPVPLVAPYDTWATTPGGYYGPGESLSRPIHQPVRRNIRRSASPTPASSPTRPKNKRRHKTVKFEQDSDDDILHHVEEYSPPQQSHGPSTEALSPGARDDDSDGDRSDELRSNSTMESTYRSTRGASTVRSYGSSRFRATPALVTEESGSSAYSFAASFRAARTASVGGSADGEQSEDPDAMPSQPSPKDDQCSEVDHILASSYTGKGYTAAEGHHSADLLIAANPAQLRHLQPLYRWMHLTRPSMSLEDLSTQIAHLSVLTGIERKAINDVLFRLKQSSVKFIQTSTGKPVQHMEPGCLDYVLPHDSGVGGQSRTTRSVTWICLPYFSLEPYSGLLSGAGNSSAFPIQTLLQAQFSRTAKERDMQQAVRQVAQAGPGLCFHISQLWCIIINNSFVITYGRMSKDALCSNSIAKSVKPLSNLSEEQSQQKFWVRFGGNVMWTLPVKDCQTWFDFISHFWEFWHLPLSFYRNKRVICPEDWPKIWTSASQKHSHTISFDLELGPTPKLPTPGRLVPIQPQAKQTEGTTTEEPKDSEGTNAKQETQDEKARKAKHARPPTKTTTSGSPKISQPPPSSSFALFTCLDDVSMAQNNTIDEAKLEERLHEIETILLHETSVSDQRAYKRCPSASRLSIYHMLKQEELEIVRPERRIRSSNPQDYEIRADIFNLADMIFKFFFPGTTETPMAAKYWGAVKGQVKQHDDEGVADDRYQLRAVLKELAVMILYFTETFMHAQHSDRVQIHVPDQLIDGWLHLLLGLSYMSTDPERASTFLDLHAKPLISQGLNAIVKDMAKKPLLENSVVLPQELVSLISMKLLTDVTPGLPNISQTYSAYLSAIESDITGKQSDRSHEQRLDLLDQELLVVQKTVRSQRDIFERLERYSQQSAYKMPAAARSRAAPIQGPSHPVYYSGAPRGAQSVPHMHRQYNHYEQPQVRSAHGYGQQGQGQYYDPPPFYDEEVTGSMAVESKQLSARDPGGFRQLFLNECILQLDQREREFEEYELHSKQLRVMNRNKVDIKKDRQERLIYAFTVVTIIFLPLSAVSSIFGMNTSDIRDMEVGQWAYWAVAIPVTAAVLFLGFLFTGDLGAVFRWVSRISGSGMSSLPGSGFQGKLPSLRPSTEKWWIDKPGQMALGGGPEEKDYGEPEIDPPLPTYTNSLSCCPHAPLHPPSPSPSLLPPTNPYPKPHPQQHWDDPPLPSLFLATNDAAWCPLLPVNAQRPPSGSLRKYSAGMVAKRGSRPRESRTGELGGGRRPDRGRGAREARRAKRPGEPGGDRAGGNGAGGGGGDWTGDEAGDGGGVGAAARPIGREDGETQTRLPGHSLLGWAPGGGGRGSTRSGSGSDGGGGVGRGGGDGGGEGLNPLGDDAPNLSGQAPQTNGSPKGEPEELSGGDGEGVDHGDGREVGAGGGGEEAGDAGKCWDDKGQRFRSFFIECLGEIDQAL</sequence>
<evidence type="ECO:0000256" key="5">
    <source>
        <dbReference type="SAM" id="MobiDB-lite"/>
    </source>
</evidence>
<dbReference type="HOGENOM" id="CLU_003895_0_0_1"/>
<dbReference type="VEuPathDB" id="FungiDB:NCU05502"/>
<feature type="compositionally biased region" description="Polar residues" evidence="5">
    <location>
        <begin position="1491"/>
        <end position="1501"/>
    </location>
</feature>
<keyword evidence="4 6" id="KW-0472">Membrane</keyword>
<feature type="compositionally biased region" description="Polar residues" evidence="5">
    <location>
        <begin position="236"/>
        <end position="256"/>
    </location>
</feature>
<dbReference type="PANTHER" id="PTHR46494">
    <property type="entry name" value="CORA FAMILY METAL ION TRANSPORTER (EUROFUNG)"/>
    <property type="match status" value="1"/>
</dbReference>
<gene>
    <name evidence="7" type="ORF">NCU05502</name>
</gene>
<feature type="compositionally biased region" description="Basic and acidic residues" evidence="5">
    <location>
        <begin position="1360"/>
        <end position="1395"/>
    </location>
</feature>
<keyword evidence="2 6" id="KW-0812">Transmembrane</keyword>
<dbReference type="InterPro" id="IPR002523">
    <property type="entry name" value="MgTranspt_CorA/ZnTranspt_ZntB"/>
</dbReference>
<feature type="compositionally biased region" description="Low complexity" evidence="5">
    <location>
        <begin position="163"/>
        <end position="175"/>
    </location>
</feature>
<dbReference type="Proteomes" id="UP000001805">
    <property type="component" value="Chromosome 5, Linkage Group VI"/>
</dbReference>
<dbReference type="PaxDb" id="5141-EFNCRP00000005595"/>
<proteinExistence type="predicted"/>
<feature type="region of interest" description="Disordered" evidence="5">
    <location>
        <begin position="621"/>
        <end position="697"/>
    </location>
</feature>
<feature type="region of interest" description="Disordered" evidence="5">
    <location>
        <begin position="1"/>
        <end position="71"/>
    </location>
</feature>
<dbReference type="SUPFAM" id="SSF144083">
    <property type="entry name" value="Magnesium transport protein CorA, transmembrane region"/>
    <property type="match status" value="1"/>
</dbReference>